<feature type="transmembrane region" description="Helical" evidence="1">
    <location>
        <begin position="20"/>
        <end position="42"/>
    </location>
</feature>
<keyword evidence="1" id="KW-1133">Transmembrane helix</keyword>
<dbReference type="PANTHER" id="PTHR37309">
    <property type="entry name" value="SLR0284 PROTEIN"/>
    <property type="match status" value="1"/>
</dbReference>
<dbReference type="OrthoDB" id="7205479at2"/>
<dbReference type="RefSeq" id="WP_089970290.1">
    <property type="nucleotide sequence ID" value="NZ_FOCQ01000012.1"/>
</dbReference>
<feature type="transmembrane region" description="Helical" evidence="1">
    <location>
        <begin position="49"/>
        <end position="76"/>
    </location>
</feature>
<organism evidence="2 3">
    <name type="scientific">Lihuaxuella thermophila</name>
    <dbReference type="NCBI Taxonomy" id="1173111"/>
    <lineage>
        <taxon>Bacteria</taxon>
        <taxon>Bacillati</taxon>
        <taxon>Bacillota</taxon>
        <taxon>Bacilli</taxon>
        <taxon>Bacillales</taxon>
        <taxon>Thermoactinomycetaceae</taxon>
        <taxon>Lihuaxuella</taxon>
    </lineage>
</organism>
<protein>
    <submittedName>
        <fullName evidence="2">Putative membrane protein</fullName>
    </submittedName>
</protein>
<dbReference type="Pfam" id="PF04020">
    <property type="entry name" value="Phage_holin_4_2"/>
    <property type="match status" value="1"/>
</dbReference>
<keyword evidence="1" id="KW-0472">Membrane</keyword>
<dbReference type="EMBL" id="FOCQ01000012">
    <property type="protein sequence ID" value="SEN47460.1"/>
    <property type="molecule type" value="Genomic_DNA"/>
</dbReference>
<dbReference type="PANTHER" id="PTHR37309:SF1">
    <property type="entry name" value="SLR0284 PROTEIN"/>
    <property type="match status" value="1"/>
</dbReference>
<sequence length="111" mass="12048">MSWLIRLVVNTLAVLLAAHWIPGIFVSGFSAAFFAALILGIINLVIRPLLLLLTLPINILTLGLFTLVINALLFWLTGSLIDGFDVNGFIPAFLGALLLTVVSWIMNAIMD</sequence>
<accession>A0A1H8GUH0</accession>
<evidence type="ECO:0000313" key="3">
    <source>
        <dbReference type="Proteomes" id="UP000199695"/>
    </source>
</evidence>
<dbReference type="AlphaFoldDB" id="A0A1H8GUH0"/>
<reference evidence="2 3" key="1">
    <citation type="submission" date="2016-10" db="EMBL/GenBank/DDBJ databases">
        <authorList>
            <person name="de Groot N.N."/>
        </authorList>
    </citation>
    <scope>NUCLEOTIDE SEQUENCE [LARGE SCALE GENOMIC DNA]</scope>
    <source>
        <strain evidence="2 3">DSM 46701</strain>
    </source>
</reference>
<keyword evidence="1" id="KW-0812">Transmembrane</keyword>
<feature type="transmembrane region" description="Helical" evidence="1">
    <location>
        <begin position="88"/>
        <end position="109"/>
    </location>
</feature>
<gene>
    <name evidence="2" type="ORF">SAMN05444955_11273</name>
</gene>
<evidence type="ECO:0000256" key="1">
    <source>
        <dbReference type="SAM" id="Phobius"/>
    </source>
</evidence>
<keyword evidence="3" id="KW-1185">Reference proteome</keyword>
<proteinExistence type="predicted"/>
<dbReference type="Proteomes" id="UP000199695">
    <property type="component" value="Unassembled WGS sequence"/>
</dbReference>
<dbReference type="InterPro" id="IPR007165">
    <property type="entry name" value="Phage_holin_4_2"/>
</dbReference>
<evidence type="ECO:0000313" key="2">
    <source>
        <dbReference type="EMBL" id="SEN47460.1"/>
    </source>
</evidence>
<name>A0A1H8GUH0_9BACL</name>